<accession>A0ABP1NET2</accession>
<keyword evidence="2" id="KW-1185">Reference proteome</keyword>
<protein>
    <recommendedName>
        <fullName evidence="3">DUF2867 domain-containing protein</fullName>
    </recommendedName>
</protein>
<comment type="caution">
    <text evidence="1">The sequence shown here is derived from an EMBL/GenBank/DDBJ whole genome shotgun (WGS) entry which is preliminary data.</text>
</comment>
<reference evidence="1 2" key="1">
    <citation type="submission" date="2024-08" db="EMBL/GenBank/DDBJ databases">
        <authorList>
            <person name="Will J Nash"/>
            <person name="Angela Man"/>
            <person name="Seanna McTaggart"/>
            <person name="Kendall Baker"/>
            <person name="Tom Barker"/>
            <person name="Leah Catchpole"/>
            <person name="Alex Durrant"/>
            <person name="Karim Gharbi"/>
            <person name="Naomi Irish"/>
            <person name="Gemy Kaithakottil"/>
            <person name="Debby Ku"/>
            <person name="Aaliyah Providence"/>
            <person name="Felix Shaw"/>
            <person name="David Swarbreck"/>
            <person name="Chris Watkins"/>
            <person name="Ann M. McCartney"/>
            <person name="Giulio Formenti"/>
            <person name="Alice Mouton"/>
            <person name="Noel Vella"/>
            <person name="Bjorn M von Reumont"/>
            <person name="Adriana Vella"/>
            <person name="Wilfried Haerty"/>
        </authorList>
    </citation>
    <scope>NUCLEOTIDE SEQUENCE [LARGE SCALE GENOMIC DNA]</scope>
</reference>
<dbReference type="Proteomes" id="UP001642520">
    <property type="component" value="Unassembled WGS sequence"/>
</dbReference>
<evidence type="ECO:0008006" key="3">
    <source>
        <dbReference type="Google" id="ProtNLM"/>
    </source>
</evidence>
<name>A0ABP1NET2_XYLVO</name>
<organism evidence="1 2">
    <name type="scientific">Xylocopa violacea</name>
    <name type="common">Violet carpenter bee</name>
    <name type="synonym">Apis violacea</name>
    <dbReference type="NCBI Taxonomy" id="135666"/>
    <lineage>
        <taxon>Eukaryota</taxon>
        <taxon>Metazoa</taxon>
        <taxon>Ecdysozoa</taxon>
        <taxon>Arthropoda</taxon>
        <taxon>Hexapoda</taxon>
        <taxon>Insecta</taxon>
        <taxon>Pterygota</taxon>
        <taxon>Neoptera</taxon>
        <taxon>Endopterygota</taxon>
        <taxon>Hymenoptera</taxon>
        <taxon>Apocrita</taxon>
        <taxon>Aculeata</taxon>
        <taxon>Apoidea</taxon>
        <taxon>Anthophila</taxon>
        <taxon>Apidae</taxon>
        <taxon>Xylocopa</taxon>
        <taxon>Xylocopa</taxon>
    </lineage>
</organism>
<sequence length="183" mass="21754">MDEEHQFKNWRVSLASRNNLLYNDIPYIPMLVEDIPTYLSLEDYEKNRIKSIQTIGEIIPKSETFALLLSLTPGNSSKYPISLRKLSMDDLYIQTSKEIFCAIWKKYFAFKVYGTLEEEDKLGNILEITHLVPIHDVRGTRMVMKLLVETARLEYRLFYRTKGQYNMLMSQWEKMKKEKKRLV</sequence>
<evidence type="ECO:0000313" key="2">
    <source>
        <dbReference type="Proteomes" id="UP001642520"/>
    </source>
</evidence>
<dbReference type="EMBL" id="CAXAJV020001288">
    <property type="protein sequence ID" value="CAL7938040.1"/>
    <property type="molecule type" value="Genomic_DNA"/>
</dbReference>
<evidence type="ECO:0000313" key="1">
    <source>
        <dbReference type="EMBL" id="CAL7938040.1"/>
    </source>
</evidence>
<proteinExistence type="predicted"/>
<gene>
    <name evidence="1" type="ORF">XYLVIOL_LOCUS3044</name>
</gene>